<dbReference type="SUPFAM" id="SSF54211">
    <property type="entry name" value="Ribosomal protein S5 domain 2-like"/>
    <property type="match status" value="1"/>
</dbReference>
<comment type="catalytic activity">
    <reaction evidence="10">
        <text>4-CDP-2-C-methyl-D-erythritol + ATP = 4-CDP-2-C-methyl-D-erythritol 2-phosphate + ADP + H(+)</text>
        <dbReference type="Rhea" id="RHEA:18437"/>
        <dbReference type="ChEBI" id="CHEBI:15378"/>
        <dbReference type="ChEBI" id="CHEBI:30616"/>
        <dbReference type="ChEBI" id="CHEBI:57823"/>
        <dbReference type="ChEBI" id="CHEBI:57919"/>
        <dbReference type="ChEBI" id="CHEBI:456216"/>
        <dbReference type="EC" id="2.7.1.148"/>
    </reaction>
</comment>
<feature type="domain" description="GHMP kinase C-terminal" evidence="12">
    <location>
        <begin position="225"/>
        <end position="268"/>
    </location>
</feature>
<dbReference type="PIRSF" id="PIRSF010376">
    <property type="entry name" value="IspE"/>
    <property type="match status" value="1"/>
</dbReference>
<comment type="similarity">
    <text evidence="1 10">Belongs to the GHMP kinase family. IspE subfamily.</text>
</comment>
<dbReference type="EC" id="2.7.1.148" evidence="2 10"/>
<dbReference type="HAMAP" id="MF_00061">
    <property type="entry name" value="IspE"/>
    <property type="match status" value="1"/>
</dbReference>
<reference evidence="13 14" key="1">
    <citation type="submission" date="2018-04" db="EMBL/GenBank/DDBJ databases">
        <title>Complete genome sequence of Hydrogenophilus thermoluteolus TH-1.</title>
        <authorList>
            <person name="Arai H."/>
        </authorList>
    </citation>
    <scope>NUCLEOTIDE SEQUENCE [LARGE SCALE GENOMIC DNA]</scope>
    <source>
        <strain evidence="13 14">TH-1</strain>
    </source>
</reference>
<dbReference type="PANTHER" id="PTHR43527:SF2">
    <property type="entry name" value="4-DIPHOSPHOCYTIDYL-2-C-METHYL-D-ERYTHRITOL KINASE, CHLOROPLASTIC"/>
    <property type="match status" value="1"/>
</dbReference>
<dbReference type="Proteomes" id="UP000262004">
    <property type="component" value="Chromosome"/>
</dbReference>
<dbReference type="KEGG" id="htl:HPTL_1760"/>
<keyword evidence="7 10" id="KW-0067">ATP-binding</keyword>
<comment type="pathway">
    <text evidence="10">Isoprenoid biosynthesis; isopentenyl diphosphate biosynthesis via DXP pathway; isopentenyl diphosphate from 1-deoxy-D-xylulose 5-phosphate: step 3/6.</text>
</comment>
<dbReference type="InterPro" id="IPR006204">
    <property type="entry name" value="GHMP_kinase_N_dom"/>
</dbReference>
<name>A0A2Z6E070_HYDTE</name>
<feature type="active site" evidence="10">
    <location>
        <position position="161"/>
    </location>
</feature>
<dbReference type="InterPro" id="IPR020568">
    <property type="entry name" value="Ribosomal_Su5_D2-typ_SF"/>
</dbReference>
<evidence type="ECO:0000313" key="14">
    <source>
        <dbReference type="Proteomes" id="UP000262004"/>
    </source>
</evidence>
<proteinExistence type="inferred from homology"/>
<evidence type="ECO:0000256" key="1">
    <source>
        <dbReference type="ARBA" id="ARBA00009684"/>
    </source>
</evidence>
<evidence type="ECO:0000256" key="9">
    <source>
        <dbReference type="ARBA" id="ARBA00032554"/>
    </source>
</evidence>
<dbReference type="InterPro" id="IPR013750">
    <property type="entry name" value="GHMP_kinase_C_dom"/>
</dbReference>
<dbReference type="PANTHER" id="PTHR43527">
    <property type="entry name" value="4-DIPHOSPHOCYTIDYL-2-C-METHYL-D-ERYTHRITOL KINASE, CHLOROPLASTIC"/>
    <property type="match status" value="1"/>
</dbReference>
<dbReference type="SUPFAM" id="SSF55060">
    <property type="entry name" value="GHMP Kinase, C-terminal domain"/>
    <property type="match status" value="1"/>
</dbReference>
<evidence type="ECO:0000256" key="4">
    <source>
        <dbReference type="ARBA" id="ARBA00022679"/>
    </source>
</evidence>
<keyword evidence="8 10" id="KW-0414">Isoprene biosynthesis</keyword>
<evidence type="ECO:0000259" key="11">
    <source>
        <dbReference type="Pfam" id="PF00288"/>
    </source>
</evidence>
<feature type="binding site" evidence="10">
    <location>
        <begin position="119"/>
        <end position="129"/>
    </location>
    <ligand>
        <name>ATP</name>
        <dbReference type="ChEBI" id="CHEBI:30616"/>
    </ligand>
</feature>
<evidence type="ECO:0000259" key="12">
    <source>
        <dbReference type="Pfam" id="PF08544"/>
    </source>
</evidence>
<accession>A0A2Z6E070</accession>
<dbReference type="NCBIfam" id="TIGR00154">
    <property type="entry name" value="ispE"/>
    <property type="match status" value="1"/>
</dbReference>
<dbReference type="GO" id="GO:0019288">
    <property type="term" value="P:isopentenyl diphosphate biosynthetic process, methylerythritol 4-phosphate pathway"/>
    <property type="evidence" value="ECO:0007669"/>
    <property type="project" value="UniProtKB-UniRule"/>
</dbReference>
<dbReference type="EMBL" id="AP018558">
    <property type="protein sequence ID" value="BBD78018.1"/>
    <property type="molecule type" value="Genomic_DNA"/>
</dbReference>
<dbReference type="OrthoDB" id="9809438at2"/>
<sequence>MTFAHQQPEPLIPVPPQGTGTVRVPAPAKINRFLHVVGRRNDGYHLLQTLFQLIDWCDWLTITRRDDGRIVRELPPNSPAELAKLPPERDLTLRAAHLLRARFGHPEWGATIRLEKHLPLGGGLGGGSSDAATVLLALNRLWGLNRSRETLCALGAELGADVPFFLFGESAFAEGIGEKLTPYPLPTETIWILDPGVAVATASIFASPLLTRDTPCCTITALAHATLRNDLEPVARALHREVDRALQWLAQFGDARMSGSGGCCFVVTHARLPDPPFGALKRCRTLARHPLWLWAEPNSSFLGSRQAG</sequence>
<dbReference type="GO" id="GO:0005524">
    <property type="term" value="F:ATP binding"/>
    <property type="evidence" value="ECO:0007669"/>
    <property type="project" value="UniProtKB-UniRule"/>
</dbReference>
<dbReference type="UniPathway" id="UPA00056">
    <property type="reaction ID" value="UER00094"/>
</dbReference>
<evidence type="ECO:0000256" key="8">
    <source>
        <dbReference type="ARBA" id="ARBA00023229"/>
    </source>
</evidence>
<dbReference type="Gene3D" id="3.30.70.890">
    <property type="entry name" value="GHMP kinase, C-terminal domain"/>
    <property type="match status" value="1"/>
</dbReference>
<evidence type="ECO:0000256" key="5">
    <source>
        <dbReference type="ARBA" id="ARBA00022741"/>
    </source>
</evidence>
<keyword evidence="6 10" id="KW-0418">Kinase</keyword>
<dbReference type="Pfam" id="PF08544">
    <property type="entry name" value="GHMP_kinases_C"/>
    <property type="match status" value="1"/>
</dbReference>
<organism evidence="13 14">
    <name type="scientific">Hydrogenophilus thermoluteolus</name>
    <name type="common">Pseudomonas hydrogenothermophila</name>
    <dbReference type="NCBI Taxonomy" id="297"/>
    <lineage>
        <taxon>Bacteria</taxon>
        <taxon>Pseudomonadati</taxon>
        <taxon>Pseudomonadota</taxon>
        <taxon>Hydrogenophilia</taxon>
        <taxon>Hydrogenophilales</taxon>
        <taxon>Hydrogenophilaceae</taxon>
        <taxon>Hydrogenophilus</taxon>
    </lineage>
</organism>
<keyword evidence="14" id="KW-1185">Reference proteome</keyword>
<dbReference type="AlphaFoldDB" id="A0A2Z6E070"/>
<dbReference type="GO" id="GO:0016114">
    <property type="term" value="P:terpenoid biosynthetic process"/>
    <property type="evidence" value="ECO:0007669"/>
    <property type="project" value="UniProtKB-UniRule"/>
</dbReference>
<keyword evidence="5 10" id="KW-0547">Nucleotide-binding</keyword>
<evidence type="ECO:0000256" key="2">
    <source>
        <dbReference type="ARBA" id="ARBA00012052"/>
    </source>
</evidence>
<feature type="active site" evidence="10">
    <location>
        <position position="29"/>
    </location>
</feature>
<comment type="function">
    <text evidence="10">Catalyzes the phosphorylation of the position 2 hydroxy group of 4-diphosphocytidyl-2C-methyl-D-erythritol.</text>
</comment>
<dbReference type="InterPro" id="IPR036554">
    <property type="entry name" value="GHMP_kinase_C_sf"/>
</dbReference>
<protein>
    <recommendedName>
        <fullName evidence="3 10">4-diphosphocytidyl-2-C-methyl-D-erythritol kinase</fullName>
        <shortName evidence="10">CMK</shortName>
        <ecNumber evidence="2 10">2.7.1.148</ecNumber>
    </recommendedName>
    <alternativeName>
        <fullName evidence="9 10">4-(cytidine-5'-diphospho)-2-C-methyl-D-erythritol kinase</fullName>
    </alternativeName>
</protein>
<evidence type="ECO:0000256" key="7">
    <source>
        <dbReference type="ARBA" id="ARBA00022840"/>
    </source>
</evidence>
<dbReference type="InterPro" id="IPR004424">
    <property type="entry name" value="IspE"/>
</dbReference>
<dbReference type="InterPro" id="IPR014721">
    <property type="entry name" value="Ribsml_uS5_D2-typ_fold_subgr"/>
</dbReference>
<evidence type="ECO:0000313" key="13">
    <source>
        <dbReference type="EMBL" id="BBD78018.1"/>
    </source>
</evidence>
<dbReference type="Pfam" id="PF00288">
    <property type="entry name" value="GHMP_kinases_N"/>
    <property type="match status" value="1"/>
</dbReference>
<keyword evidence="4 10" id="KW-0808">Transferase</keyword>
<feature type="domain" description="GHMP kinase N-terminal" evidence="11">
    <location>
        <begin position="91"/>
        <end position="168"/>
    </location>
</feature>
<evidence type="ECO:0000256" key="6">
    <source>
        <dbReference type="ARBA" id="ARBA00022777"/>
    </source>
</evidence>
<evidence type="ECO:0000256" key="3">
    <source>
        <dbReference type="ARBA" id="ARBA00017473"/>
    </source>
</evidence>
<evidence type="ECO:0000256" key="10">
    <source>
        <dbReference type="HAMAP-Rule" id="MF_00061"/>
    </source>
</evidence>
<gene>
    <name evidence="10" type="primary">ispE</name>
    <name evidence="13" type="ORF">HPTL_1760</name>
</gene>
<dbReference type="Gene3D" id="3.30.230.10">
    <property type="match status" value="1"/>
</dbReference>
<dbReference type="GO" id="GO:0050515">
    <property type="term" value="F:4-(cytidine 5'-diphospho)-2-C-methyl-D-erythritol kinase activity"/>
    <property type="evidence" value="ECO:0007669"/>
    <property type="project" value="UniProtKB-UniRule"/>
</dbReference>
<dbReference type="RefSeq" id="WP_119335693.1">
    <property type="nucleotide sequence ID" value="NZ_AP018558.1"/>
</dbReference>